<dbReference type="GO" id="GO:0003700">
    <property type="term" value="F:DNA-binding transcription factor activity"/>
    <property type="evidence" value="ECO:0007669"/>
    <property type="project" value="InterPro"/>
</dbReference>
<keyword evidence="9" id="KW-1185">Reference proteome</keyword>
<dbReference type="PaxDb" id="3827-XP_004495317.1"/>
<evidence type="ECO:0000256" key="2">
    <source>
        <dbReference type="ARBA" id="ARBA00023015"/>
    </source>
</evidence>
<evidence type="ECO:0000313" key="10">
    <source>
        <dbReference type="RefSeq" id="XP_004495317.2"/>
    </source>
</evidence>
<evidence type="ECO:0000259" key="8">
    <source>
        <dbReference type="PROSITE" id="PS51032"/>
    </source>
</evidence>
<gene>
    <name evidence="10" type="primary">LOC101488853</name>
</gene>
<dbReference type="OrthoDB" id="10038011at2759"/>
<accession>A0A1S2XVY2</accession>
<dbReference type="GO" id="GO:0009873">
    <property type="term" value="P:ethylene-activated signaling pathway"/>
    <property type="evidence" value="ECO:0007669"/>
    <property type="project" value="InterPro"/>
</dbReference>
<evidence type="ECO:0000256" key="1">
    <source>
        <dbReference type="ARBA" id="ARBA00004123"/>
    </source>
</evidence>
<dbReference type="Pfam" id="PF00847">
    <property type="entry name" value="AP2"/>
    <property type="match status" value="1"/>
</dbReference>
<dbReference type="AlphaFoldDB" id="A0A1S2XVY2"/>
<dbReference type="PANTHER" id="PTHR31190:SF488">
    <property type="entry name" value="ETHYLENE-RESPONSIVE TRANSCRIPTION FACTOR ERF096"/>
    <property type="match status" value="1"/>
</dbReference>
<dbReference type="eggNOG" id="ENOG502S124">
    <property type="taxonomic scope" value="Eukaryota"/>
</dbReference>
<dbReference type="STRING" id="3827.A0A1S2XVY2"/>
<evidence type="ECO:0000256" key="7">
    <source>
        <dbReference type="SAM" id="MobiDB-lite"/>
    </source>
</evidence>
<dbReference type="SMART" id="SM00380">
    <property type="entry name" value="AP2"/>
    <property type="match status" value="1"/>
</dbReference>
<feature type="compositionally biased region" description="Basic residues" evidence="7">
    <location>
        <begin position="1"/>
        <end position="10"/>
    </location>
</feature>
<comment type="similarity">
    <text evidence="6">Belongs to the AP2/ERF transcription factor family. ERF subfamily.</text>
</comment>
<protein>
    <submittedName>
        <fullName evidence="10">Ethylene-responsive transcription factor ERF096-like</fullName>
    </submittedName>
</protein>
<name>A0A1S2XVY2_CICAR</name>
<evidence type="ECO:0000256" key="6">
    <source>
        <dbReference type="ARBA" id="ARBA00024343"/>
    </source>
</evidence>
<keyword evidence="3" id="KW-0238">DNA-binding</keyword>
<dbReference type="PROSITE" id="PS51032">
    <property type="entry name" value="AP2_ERF"/>
    <property type="match status" value="1"/>
</dbReference>
<dbReference type="SUPFAM" id="SSF54171">
    <property type="entry name" value="DNA-binding domain"/>
    <property type="match status" value="1"/>
</dbReference>
<dbReference type="Gene3D" id="3.30.730.10">
    <property type="entry name" value="AP2/ERF domain"/>
    <property type="match status" value="1"/>
</dbReference>
<feature type="region of interest" description="Disordered" evidence="7">
    <location>
        <begin position="1"/>
        <end position="31"/>
    </location>
</feature>
<dbReference type="RefSeq" id="XP_004495317.2">
    <property type="nucleotide sequence ID" value="XM_004495260.3"/>
</dbReference>
<dbReference type="CDD" id="cd00018">
    <property type="entry name" value="AP2"/>
    <property type="match status" value="1"/>
</dbReference>
<feature type="compositionally biased region" description="Basic and acidic residues" evidence="7">
    <location>
        <begin position="18"/>
        <end position="31"/>
    </location>
</feature>
<dbReference type="Proteomes" id="UP000087171">
    <property type="component" value="Chromosome Ca4"/>
</dbReference>
<feature type="domain" description="AP2/ERF" evidence="8">
    <location>
        <begin position="35"/>
        <end position="93"/>
    </location>
</feature>
<proteinExistence type="inferred from homology"/>
<reference evidence="10" key="2">
    <citation type="submission" date="2025-08" db="UniProtKB">
        <authorList>
            <consortium name="RefSeq"/>
        </authorList>
    </citation>
    <scope>IDENTIFICATION</scope>
    <source>
        <tissue evidence="10">Etiolated seedlings</tissue>
    </source>
</reference>
<dbReference type="FunFam" id="3.30.730.10:FF:000001">
    <property type="entry name" value="Ethylene-responsive transcription factor 2"/>
    <property type="match status" value="1"/>
</dbReference>
<keyword evidence="4" id="KW-0804">Transcription</keyword>
<dbReference type="InterPro" id="IPR044808">
    <property type="entry name" value="ERF_plant"/>
</dbReference>
<evidence type="ECO:0000256" key="4">
    <source>
        <dbReference type="ARBA" id="ARBA00023163"/>
    </source>
</evidence>
<dbReference type="KEGG" id="cam:101488853"/>
<dbReference type="InterPro" id="IPR016177">
    <property type="entry name" value="DNA-bd_dom_sf"/>
</dbReference>
<dbReference type="InterPro" id="IPR001471">
    <property type="entry name" value="AP2/ERF_dom"/>
</dbReference>
<comment type="subcellular location">
    <subcellularLocation>
        <location evidence="1">Nucleus</location>
    </subcellularLocation>
</comment>
<evidence type="ECO:0000256" key="5">
    <source>
        <dbReference type="ARBA" id="ARBA00023242"/>
    </source>
</evidence>
<reference evidence="9" key="1">
    <citation type="journal article" date="2013" name="Nat. Biotechnol.">
        <title>Draft genome sequence of chickpea (Cicer arietinum) provides a resource for trait improvement.</title>
        <authorList>
            <person name="Varshney R.K."/>
            <person name="Song C."/>
            <person name="Saxena R.K."/>
            <person name="Azam S."/>
            <person name="Yu S."/>
            <person name="Sharpe A.G."/>
            <person name="Cannon S."/>
            <person name="Baek J."/>
            <person name="Rosen B.D."/>
            <person name="Tar'an B."/>
            <person name="Millan T."/>
            <person name="Zhang X."/>
            <person name="Ramsay L.D."/>
            <person name="Iwata A."/>
            <person name="Wang Y."/>
            <person name="Nelson W."/>
            <person name="Farmer A.D."/>
            <person name="Gaur P.M."/>
            <person name="Soderlund C."/>
            <person name="Penmetsa R.V."/>
            <person name="Xu C."/>
            <person name="Bharti A.K."/>
            <person name="He W."/>
            <person name="Winter P."/>
            <person name="Zhao S."/>
            <person name="Hane J.K."/>
            <person name="Carrasquilla-Garcia N."/>
            <person name="Condie J.A."/>
            <person name="Upadhyaya H.D."/>
            <person name="Luo M.C."/>
            <person name="Thudi M."/>
            <person name="Gowda C.L."/>
            <person name="Singh N.P."/>
            <person name="Lichtenzveig J."/>
            <person name="Gali K.K."/>
            <person name="Rubio J."/>
            <person name="Nadarajan N."/>
            <person name="Dolezel J."/>
            <person name="Bansal K.C."/>
            <person name="Xu X."/>
            <person name="Edwards D."/>
            <person name="Zhang G."/>
            <person name="Kahl G."/>
            <person name="Gil J."/>
            <person name="Singh K.B."/>
            <person name="Datta S.K."/>
            <person name="Jackson S.A."/>
            <person name="Wang J."/>
            <person name="Cook D.R."/>
        </authorList>
    </citation>
    <scope>NUCLEOTIDE SEQUENCE [LARGE SCALE GENOMIC DNA]</scope>
    <source>
        <strain evidence="9">cv. CDC Frontier</strain>
    </source>
</reference>
<dbReference type="PRINTS" id="PR00367">
    <property type="entry name" value="ETHRSPELEMNT"/>
</dbReference>
<dbReference type="GO" id="GO:0005634">
    <property type="term" value="C:nucleus"/>
    <property type="evidence" value="ECO:0007669"/>
    <property type="project" value="UniProtKB-SubCell"/>
</dbReference>
<feature type="region of interest" description="Disordered" evidence="7">
    <location>
        <begin position="101"/>
        <end position="122"/>
    </location>
</feature>
<dbReference type="InterPro" id="IPR036955">
    <property type="entry name" value="AP2/ERF_dom_sf"/>
</dbReference>
<keyword evidence="5" id="KW-0539">Nucleus</keyword>
<dbReference type="PANTHER" id="PTHR31190">
    <property type="entry name" value="DNA-BINDING DOMAIN"/>
    <property type="match status" value="1"/>
</dbReference>
<keyword evidence="2" id="KW-0805">Transcription regulation</keyword>
<feature type="compositionally biased region" description="Low complexity" evidence="7">
    <location>
        <begin position="101"/>
        <end position="119"/>
    </location>
</feature>
<dbReference type="GO" id="GO:0003677">
    <property type="term" value="F:DNA binding"/>
    <property type="evidence" value="ECO:0007669"/>
    <property type="project" value="UniProtKB-KW"/>
</dbReference>
<organism evidence="9 10">
    <name type="scientific">Cicer arietinum</name>
    <name type="common">Chickpea</name>
    <name type="synonym">Garbanzo</name>
    <dbReference type="NCBI Taxonomy" id="3827"/>
    <lineage>
        <taxon>Eukaryota</taxon>
        <taxon>Viridiplantae</taxon>
        <taxon>Streptophyta</taxon>
        <taxon>Embryophyta</taxon>
        <taxon>Tracheophyta</taxon>
        <taxon>Spermatophyta</taxon>
        <taxon>Magnoliopsida</taxon>
        <taxon>eudicotyledons</taxon>
        <taxon>Gunneridae</taxon>
        <taxon>Pentapetalae</taxon>
        <taxon>rosids</taxon>
        <taxon>fabids</taxon>
        <taxon>Fabales</taxon>
        <taxon>Fabaceae</taxon>
        <taxon>Papilionoideae</taxon>
        <taxon>50 kb inversion clade</taxon>
        <taxon>NPAAA clade</taxon>
        <taxon>Hologalegina</taxon>
        <taxon>IRL clade</taxon>
        <taxon>Cicereae</taxon>
        <taxon>Cicer</taxon>
    </lineage>
</organism>
<evidence type="ECO:0000313" key="9">
    <source>
        <dbReference type="Proteomes" id="UP000087171"/>
    </source>
</evidence>
<sequence length="153" mass="17004">MHANKHKSTKIKLSNSIMDKEGSRGSVKDDGGHVKYRGVRCRPWGKFAAEIRDSTRQGQRMWLGTFNTAEEAARAYDRAAYSMRGSFAILNFPNEYPMSVNAAGSSATSASSSSSSSHANVEGRGRQVFEFEYLDDKLLDELLDFEKKNNKGP</sequence>
<evidence type="ECO:0000256" key="3">
    <source>
        <dbReference type="ARBA" id="ARBA00023125"/>
    </source>
</evidence>